<dbReference type="FunFam" id="1.10.287.4070:FF:000003">
    <property type="entry name" value="U4/U6 small nuclear ribonucleoprotein PRP31"/>
    <property type="match status" value="1"/>
</dbReference>
<evidence type="ECO:0000256" key="11">
    <source>
        <dbReference type="ARBA" id="ARBA00045397"/>
    </source>
</evidence>
<proteinExistence type="inferred from homology"/>
<feature type="domain" description="Nop" evidence="13">
    <location>
        <begin position="246"/>
        <end position="364"/>
    </location>
</feature>
<dbReference type="GO" id="GO:0071011">
    <property type="term" value="C:precatalytic spliceosome"/>
    <property type="evidence" value="ECO:0007669"/>
    <property type="project" value="TreeGrafter"/>
</dbReference>
<comment type="function">
    <text evidence="11">Involved in pre-mRNA splicing as component of the spliceosome. Required for the assembly of the U4/U5/U6 tri-snRNP complex, one of the building blocks of the spliceosome.</text>
</comment>
<keyword evidence="9" id="KW-0687">Ribonucleoprotein</keyword>
<keyword evidence="12" id="KW-0812">Transmembrane</keyword>
<dbReference type="GO" id="GO:0015030">
    <property type="term" value="C:Cajal body"/>
    <property type="evidence" value="ECO:0007669"/>
    <property type="project" value="UniProtKB-SubCell"/>
</dbReference>
<organism evidence="14 15">
    <name type="scientific">Ciona savignyi</name>
    <name type="common">Pacific transparent sea squirt</name>
    <dbReference type="NCBI Taxonomy" id="51511"/>
    <lineage>
        <taxon>Eukaryota</taxon>
        <taxon>Metazoa</taxon>
        <taxon>Chordata</taxon>
        <taxon>Tunicata</taxon>
        <taxon>Ascidiacea</taxon>
        <taxon>Phlebobranchia</taxon>
        <taxon>Cionidae</taxon>
        <taxon>Ciona</taxon>
    </lineage>
</organism>
<evidence type="ECO:0000256" key="3">
    <source>
        <dbReference type="ARBA" id="ARBA00013538"/>
    </source>
</evidence>
<dbReference type="PANTHER" id="PTHR13904">
    <property type="entry name" value="PRE-MRNA SPLICING FACTOR PRP31"/>
    <property type="match status" value="1"/>
</dbReference>
<evidence type="ECO:0000259" key="13">
    <source>
        <dbReference type="PROSITE" id="PS51358"/>
    </source>
</evidence>
<comment type="similarity">
    <text evidence="2">Belongs to the PRP31 family.</text>
</comment>
<dbReference type="GO" id="GO:0005687">
    <property type="term" value="C:U4 snRNP"/>
    <property type="evidence" value="ECO:0007669"/>
    <property type="project" value="TreeGrafter"/>
</dbReference>
<keyword evidence="5" id="KW-0747">Spliceosome</keyword>
<evidence type="ECO:0000256" key="8">
    <source>
        <dbReference type="ARBA" id="ARBA00023242"/>
    </source>
</evidence>
<dbReference type="InterPro" id="IPR002687">
    <property type="entry name" value="Nop_dom"/>
</dbReference>
<keyword evidence="6" id="KW-0694">RNA-binding</keyword>
<dbReference type="GeneTree" id="ENSGT00550000075069"/>
<dbReference type="GO" id="GO:0000244">
    <property type="term" value="P:spliceosomal tri-snRNP complex assembly"/>
    <property type="evidence" value="ECO:0007669"/>
    <property type="project" value="InterPro"/>
</dbReference>
<evidence type="ECO:0000256" key="7">
    <source>
        <dbReference type="ARBA" id="ARBA00023187"/>
    </source>
</evidence>
<evidence type="ECO:0000256" key="2">
    <source>
        <dbReference type="ARBA" id="ARBA00005572"/>
    </source>
</evidence>
<comment type="subcellular location">
    <subcellularLocation>
        <location evidence="1">Nucleus</location>
        <location evidence="1">Cajal body</location>
    </subcellularLocation>
</comment>
<keyword evidence="12" id="KW-0472">Membrane</keyword>
<dbReference type="GO" id="GO:0000381">
    <property type="term" value="P:regulation of alternative mRNA splicing, via spliceosome"/>
    <property type="evidence" value="ECO:0007669"/>
    <property type="project" value="Ensembl"/>
</dbReference>
<sequence length="532" mass="58991">VKNTNGTKFGKFIYFLCIMFFLTLYTDIEIIMSLADELLADLEETGIDEDGINADIGENADEIEDIADVDVYMDTGQSGIDPNSIKSVARLSSTEQFKRVVKGIDEYGNQPQNTSVGLIESNPEYQLIVESNNLTMEIDNEINIIHKFCRDYYSKRFPELDSLVPTPLEYIRTIKELGNDLEKYKNNEVMSNATIMVISVTASTTQGKLLSEEELNRVFEACDMAEELMAAKLGILTYVESRMAFIAPNLTAIIGSSVAAKLMGVAGGLIALTKMPACNIMLLGSQKRTLAGFSSTAINPHTGFIYHSEMVQMMPADLRRKAARLVAAKITLAARVDSFHENPDGGVGFEFAQEIKTKFEKWQEPPPVKQIKALPAPIDPARKRRGGRRYRKMKERLGMTEMHKQANRLNFAEIEEDAYQDSIGYSLGQLGKSGSGRIRSAQVDNKTQVRISKTLQTKMQRINRAGSSTSITWGGKSTVRDRGSGIASSVAFTPLKGIEIVNPNAAEKKQEEEDGCSTYFSNMASFVKLKPR</sequence>
<dbReference type="Gene3D" id="1.10.246.90">
    <property type="entry name" value="Nop domain"/>
    <property type="match status" value="1"/>
</dbReference>
<evidence type="ECO:0000256" key="1">
    <source>
        <dbReference type="ARBA" id="ARBA00004408"/>
    </source>
</evidence>
<dbReference type="AlphaFoldDB" id="H2ZLP2"/>
<dbReference type="InterPro" id="IPR036070">
    <property type="entry name" value="Nop_dom_sf"/>
</dbReference>
<dbReference type="InterPro" id="IPR027105">
    <property type="entry name" value="Prp31"/>
</dbReference>
<evidence type="ECO:0000256" key="5">
    <source>
        <dbReference type="ARBA" id="ARBA00022728"/>
    </source>
</evidence>
<evidence type="ECO:0000256" key="9">
    <source>
        <dbReference type="ARBA" id="ARBA00023274"/>
    </source>
</evidence>
<dbReference type="PROSITE" id="PS51358">
    <property type="entry name" value="NOP"/>
    <property type="match status" value="1"/>
</dbReference>
<reference evidence="15" key="1">
    <citation type="submission" date="2003-08" db="EMBL/GenBank/DDBJ databases">
        <authorList>
            <person name="Birren B."/>
            <person name="Nusbaum C."/>
            <person name="Abebe A."/>
            <person name="Abouelleil A."/>
            <person name="Adekoya E."/>
            <person name="Ait-zahra M."/>
            <person name="Allen N."/>
            <person name="Allen T."/>
            <person name="An P."/>
            <person name="Anderson M."/>
            <person name="Anderson S."/>
            <person name="Arachchi H."/>
            <person name="Armbruster J."/>
            <person name="Bachantsang P."/>
            <person name="Baldwin J."/>
            <person name="Barry A."/>
            <person name="Bayul T."/>
            <person name="Blitshsteyn B."/>
            <person name="Bloom T."/>
            <person name="Blye J."/>
            <person name="Boguslavskiy L."/>
            <person name="Borowsky M."/>
            <person name="Boukhgalter B."/>
            <person name="Brunache A."/>
            <person name="Butler J."/>
            <person name="Calixte N."/>
            <person name="Calvo S."/>
            <person name="Camarata J."/>
            <person name="Campo K."/>
            <person name="Chang J."/>
            <person name="Cheshatsang Y."/>
            <person name="Citroen M."/>
            <person name="Collymore A."/>
            <person name="Considine T."/>
            <person name="Cook A."/>
            <person name="Cooke P."/>
            <person name="Corum B."/>
            <person name="Cuomo C."/>
            <person name="David R."/>
            <person name="Dawoe T."/>
            <person name="Degray S."/>
            <person name="Dodge S."/>
            <person name="Dooley K."/>
            <person name="Dorje P."/>
            <person name="Dorjee K."/>
            <person name="Dorris L."/>
            <person name="Duffey N."/>
            <person name="Dupes A."/>
            <person name="Elkins T."/>
            <person name="Engels R."/>
            <person name="Erickson J."/>
            <person name="Farina A."/>
            <person name="Faro S."/>
            <person name="Ferreira P."/>
            <person name="Fischer H."/>
            <person name="Fitzgerald M."/>
            <person name="Foley K."/>
            <person name="Gage D."/>
            <person name="Galagan J."/>
            <person name="Gearin G."/>
            <person name="Gnerre S."/>
            <person name="Gnirke A."/>
            <person name="Goyette A."/>
            <person name="Graham J."/>
            <person name="Grandbois E."/>
            <person name="Gyaltsen K."/>
            <person name="Hafez N."/>
            <person name="Hagopian D."/>
            <person name="Hagos B."/>
            <person name="Hall J."/>
            <person name="Hatcher B."/>
            <person name="Heller A."/>
            <person name="Higgins H."/>
            <person name="Honan T."/>
            <person name="Horn A."/>
            <person name="Houde N."/>
            <person name="Hughes L."/>
            <person name="Hulme W."/>
            <person name="Husby E."/>
            <person name="Iliev I."/>
            <person name="Jaffe D."/>
            <person name="Jones C."/>
            <person name="Kamal M."/>
            <person name="Kamat A."/>
            <person name="Kamvysselis M."/>
            <person name="Karlsson E."/>
            <person name="Kells C."/>
            <person name="Kieu A."/>
            <person name="Kisner P."/>
            <person name="Kodira C."/>
            <person name="Kulbokas E."/>
            <person name="Labutti K."/>
            <person name="Lama D."/>
            <person name="Landers T."/>
            <person name="Leger J."/>
            <person name="Levine S."/>
            <person name="Lewis D."/>
            <person name="Lewis T."/>
            <person name="Lindblad-toh K."/>
            <person name="Liu X."/>
            <person name="Lokyitsang T."/>
            <person name="Lokyitsang Y."/>
            <person name="Lucien O."/>
            <person name="Lui A."/>
            <person name="Ma L.J."/>
            <person name="Mabbitt R."/>
            <person name="Macdonald J."/>
            <person name="Maclean C."/>
            <person name="Major J."/>
            <person name="Manning J."/>
            <person name="Marabella R."/>
            <person name="Maru K."/>
            <person name="Matthews C."/>
            <person name="Mauceli E."/>
            <person name="Mccarthy M."/>
            <person name="Mcdonough S."/>
            <person name="Mcghee T."/>
            <person name="Meldrim J."/>
            <person name="Meneus L."/>
            <person name="Mesirov J."/>
            <person name="Mihalev A."/>
            <person name="Mihova T."/>
            <person name="Mikkelsen T."/>
            <person name="Mlenga V."/>
            <person name="Moru K."/>
            <person name="Mozes J."/>
            <person name="Mulrain L."/>
            <person name="Munson G."/>
            <person name="Naylor J."/>
            <person name="Newes C."/>
            <person name="Nguyen C."/>
            <person name="Nguyen N."/>
            <person name="Nguyen T."/>
            <person name="Nicol R."/>
            <person name="Nielsen C."/>
            <person name="Nizzari M."/>
            <person name="Norbu C."/>
            <person name="Norbu N."/>
            <person name="O'donnell P."/>
            <person name="Okoawo O."/>
            <person name="O'leary S."/>
            <person name="Omotosho B."/>
            <person name="O'neill K."/>
            <person name="Osman S."/>
            <person name="Parker S."/>
            <person name="Perrin D."/>
            <person name="Phunkhang P."/>
            <person name="Piqani B."/>
            <person name="Purcell S."/>
            <person name="Rachupka T."/>
            <person name="Ramasamy U."/>
            <person name="Rameau R."/>
            <person name="Ray V."/>
            <person name="Raymond C."/>
            <person name="Retta R."/>
            <person name="Richardson S."/>
            <person name="Rise C."/>
            <person name="Rodriguez J."/>
            <person name="Rogers J."/>
            <person name="Rogov P."/>
            <person name="Rutman M."/>
            <person name="Schupbach R."/>
            <person name="Seaman C."/>
            <person name="Settipalli S."/>
            <person name="Sharpe T."/>
            <person name="Sheridan J."/>
            <person name="Sherpa N."/>
            <person name="Shi J."/>
            <person name="Smirnov S."/>
            <person name="Smith C."/>
            <person name="Sougnez C."/>
            <person name="Spencer B."/>
            <person name="Stalker J."/>
            <person name="Stange-thomann N."/>
            <person name="Stavropoulos S."/>
            <person name="Stetson K."/>
            <person name="Stone C."/>
            <person name="Stone S."/>
            <person name="Stubbs M."/>
            <person name="Talamas J."/>
            <person name="Tchuinga P."/>
            <person name="Tenzing P."/>
            <person name="Tesfaye S."/>
            <person name="Theodore J."/>
            <person name="Thoulutsang Y."/>
            <person name="Topham K."/>
            <person name="Towey S."/>
            <person name="Tsamla T."/>
            <person name="Tsomo N."/>
            <person name="Vallee D."/>
            <person name="Vassiliev H."/>
            <person name="Venkataraman V."/>
            <person name="Vinson J."/>
            <person name="Vo A."/>
            <person name="Wade C."/>
            <person name="Wang S."/>
            <person name="Wangchuk T."/>
            <person name="Wangdi T."/>
            <person name="Whittaker C."/>
            <person name="Wilkinson J."/>
            <person name="Wu Y."/>
            <person name="Wyman D."/>
            <person name="Yadav S."/>
            <person name="Yang S."/>
            <person name="Yang X."/>
            <person name="Yeager S."/>
            <person name="Yee E."/>
            <person name="Young G."/>
            <person name="Zainoun J."/>
            <person name="Zembeck L."/>
            <person name="Zimmer A."/>
            <person name="Zody M."/>
            <person name="Lander E."/>
        </authorList>
    </citation>
    <scope>NUCLEOTIDE SEQUENCE [LARGE SCALE GENOMIC DNA]</scope>
</reference>
<dbReference type="HOGENOM" id="CLU_026337_2_1_1"/>
<dbReference type="STRING" id="51511.ENSCSAVP00000018508"/>
<dbReference type="Proteomes" id="UP000007875">
    <property type="component" value="Unassembled WGS sequence"/>
</dbReference>
<keyword evidence="7" id="KW-0508">mRNA splicing</keyword>
<dbReference type="Pfam" id="PF09785">
    <property type="entry name" value="Prp31_C"/>
    <property type="match status" value="1"/>
</dbReference>
<evidence type="ECO:0000256" key="4">
    <source>
        <dbReference type="ARBA" id="ARBA00022664"/>
    </source>
</evidence>
<dbReference type="OMA" id="IGNGPMD"/>
<dbReference type="Pfam" id="PF01798">
    <property type="entry name" value="Nop"/>
    <property type="match status" value="1"/>
</dbReference>
<dbReference type="eggNOG" id="KOG2574">
    <property type="taxonomic scope" value="Eukaryota"/>
</dbReference>
<evidence type="ECO:0000256" key="6">
    <source>
        <dbReference type="ARBA" id="ARBA00022884"/>
    </source>
</evidence>
<dbReference type="FunFam" id="1.10.246.90:FF:000002">
    <property type="entry name" value="U4/U6 small nuclear ribonucleoprotein Prp31"/>
    <property type="match status" value="1"/>
</dbReference>
<dbReference type="SMART" id="SM00931">
    <property type="entry name" value="NOSIC"/>
    <property type="match status" value="1"/>
</dbReference>
<evidence type="ECO:0000256" key="12">
    <source>
        <dbReference type="SAM" id="Phobius"/>
    </source>
</evidence>
<evidence type="ECO:0000313" key="14">
    <source>
        <dbReference type="Ensembl" id="ENSCSAVP00000018508.1"/>
    </source>
</evidence>
<dbReference type="Gene3D" id="1.10.287.4070">
    <property type="match status" value="1"/>
</dbReference>
<keyword evidence="12" id="KW-1133">Transmembrane helix</keyword>
<keyword evidence="8" id="KW-0539">Nucleus</keyword>
<dbReference type="SUPFAM" id="SSF89124">
    <property type="entry name" value="Nop domain"/>
    <property type="match status" value="1"/>
</dbReference>
<evidence type="ECO:0000256" key="10">
    <source>
        <dbReference type="ARBA" id="ARBA00030766"/>
    </source>
</evidence>
<dbReference type="GO" id="GO:0003723">
    <property type="term" value="F:RNA binding"/>
    <property type="evidence" value="ECO:0007669"/>
    <property type="project" value="UniProtKB-KW"/>
</dbReference>
<feature type="transmembrane region" description="Helical" evidence="12">
    <location>
        <begin position="12"/>
        <end position="35"/>
    </location>
</feature>
<dbReference type="PANTHER" id="PTHR13904:SF0">
    <property type="entry name" value="U4_U6 SMALL NUCLEAR RIBONUCLEOPROTEIN PRP31"/>
    <property type="match status" value="1"/>
</dbReference>
<dbReference type="InterPro" id="IPR019175">
    <property type="entry name" value="Prp31_C"/>
</dbReference>
<dbReference type="Ensembl" id="ENSCSAVT00000018709.1">
    <property type="protein sequence ID" value="ENSCSAVP00000018508.1"/>
    <property type="gene ID" value="ENSCSAVG00000010862.1"/>
</dbReference>
<dbReference type="InterPro" id="IPR012976">
    <property type="entry name" value="NOSIC"/>
</dbReference>
<dbReference type="GO" id="GO:0046540">
    <property type="term" value="C:U4/U6 x U5 tri-snRNP complex"/>
    <property type="evidence" value="ECO:0007669"/>
    <property type="project" value="InterPro"/>
</dbReference>
<keyword evidence="4" id="KW-0507">mRNA processing</keyword>
<dbReference type="InParanoid" id="H2ZLP2"/>
<keyword evidence="15" id="KW-1185">Reference proteome</keyword>
<protein>
    <recommendedName>
        <fullName evidence="3">U4/U6 small nuclear ribonucleoprotein Prp31</fullName>
    </recommendedName>
    <alternativeName>
        <fullName evidence="10">Pre-mRNA-processing factor 31</fullName>
    </alternativeName>
</protein>
<dbReference type="InterPro" id="IPR042239">
    <property type="entry name" value="Nop_C"/>
</dbReference>
<name>H2ZLP2_CIOSA</name>
<accession>H2ZLP2</accession>
<reference evidence="14" key="2">
    <citation type="submission" date="2025-08" db="UniProtKB">
        <authorList>
            <consortium name="Ensembl"/>
        </authorList>
    </citation>
    <scope>IDENTIFICATION</scope>
</reference>
<evidence type="ECO:0000313" key="15">
    <source>
        <dbReference type="Proteomes" id="UP000007875"/>
    </source>
</evidence>
<reference evidence="14" key="3">
    <citation type="submission" date="2025-09" db="UniProtKB">
        <authorList>
            <consortium name="Ensembl"/>
        </authorList>
    </citation>
    <scope>IDENTIFICATION</scope>
</reference>